<evidence type="ECO:0000313" key="1">
    <source>
        <dbReference type="EMBL" id="JAD76827.1"/>
    </source>
</evidence>
<name>A0A0A9CZ96_ARUDO</name>
<reference evidence="1" key="2">
    <citation type="journal article" date="2015" name="Data Brief">
        <title>Shoot transcriptome of the giant reed, Arundo donax.</title>
        <authorList>
            <person name="Barrero R.A."/>
            <person name="Guerrero F.D."/>
            <person name="Moolhuijzen P."/>
            <person name="Goolsby J.A."/>
            <person name="Tidwell J."/>
            <person name="Bellgard S.E."/>
            <person name="Bellgard M.I."/>
        </authorList>
    </citation>
    <scope>NUCLEOTIDE SEQUENCE</scope>
    <source>
        <tissue evidence="1">Shoot tissue taken approximately 20 cm above the soil surface</tissue>
    </source>
</reference>
<organism evidence="1">
    <name type="scientific">Arundo donax</name>
    <name type="common">Giant reed</name>
    <name type="synonym">Donax arundinaceus</name>
    <dbReference type="NCBI Taxonomy" id="35708"/>
    <lineage>
        <taxon>Eukaryota</taxon>
        <taxon>Viridiplantae</taxon>
        <taxon>Streptophyta</taxon>
        <taxon>Embryophyta</taxon>
        <taxon>Tracheophyta</taxon>
        <taxon>Spermatophyta</taxon>
        <taxon>Magnoliopsida</taxon>
        <taxon>Liliopsida</taxon>
        <taxon>Poales</taxon>
        <taxon>Poaceae</taxon>
        <taxon>PACMAD clade</taxon>
        <taxon>Arundinoideae</taxon>
        <taxon>Arundineae</taxon>
        <taxon>Arundo</taxon>
    </lineage>
</organism>
<protein>
    <submittedName>
        <fullName evidence="1">Uncharacterized protein</fullName>
    </submittedName>
</protein>
<accession>A0A0A9CZ96</accession>
<dbReference type="AlphaFoldDB" id="A0A0A9CZ96"/>
<dbReference type="EMBL" id="GBRH01221068">
    <property type="protein sequence ID" value="JAD76827.1"/>
    <property type="molecule type" value="Transcribed_RNA"/>
</dbReference>
<sequence>MANKQAELLNALIASPIPLSNPLICDIYASINHRHGVQHTPTNITAFPKP</sequence>
<proteinExistence type="predicted"/>
<reference evidence="1" key="1">
    <citation type="submission" date="2014-09" db="EMBL/GenBank/DDBJ databases">
        <authorList>
            <person name="Magalhaes I.L.F."/>
            <person name="Oliveira U."/>
            <person name="Santos F.R."/>
            <person name="Vidigal T.H.D.A."/>
            <person name="Brescovit A.D."/>
            <person name="Santos A.J."/>
        </authorList>
    </citation>
    <scope>NUCLEOTIDE SEQUENCE</scope>
    <source>
        <tissue evidence="1">Shoot tissue taken approximately 20 cm above the soil surface</tissue>
    </source>
</reference>